<organism evidence="2 3">
    <name type="scientific">Zavarzinia compransoris</name>
    <dbReference type="NCBI Taxonomy" id="1264899"/>
    <lineage>
        <taxon>Bacteria</taxon>
        <taxon>Pseudomonadati</taxon>
        <taxon>Pseudomonadota</taxon>
        <taxon>Alphaproteobacteria</taxon>
        <taxon>Rhodospirillales</taxon>
        <taxon>Zavarziniaceae</taxon>
        <taxon>Zavarzinia</taxon>
    </lineage>
</organism>
<dbReference type="InterPro" id="IPR046575">
    <property type="entry name" value="DUF6635"/>
</dbReference>
<evidence type="ECO:0000256" key="1">
    <source>
        <dbReference type="SAM" id="Phobius"/>
    </source>
</evidence>
<feature type="transmembrane region" description="Helical" evidence="1">
    <location>
        <begin position="247"/>
        <end position="269"/>
    </location>
</feature>
<gene>
    <name evidence="2" type="ORF">DKG75_11220</name>
</gene>
<reference evidence="3" key="1">
    <citation type="submission" date="2018-05" db="EMBL/GenBank/DDBJ databases">
        <title>Zavarzinia sp. HR-AS.</title>
        <authorList>
            <person name="Lee Y."/>
            <person name="Jeon C.O."/>
        </authorList>
    </citation>
    <scope>NUCLEOTIDE SEQUENCE [LARGE SCALE GENOMIC DNA]</scope>
    <source>
        <strain evidence="3">DSM 1231</strain>
    </source>
</reference>
<dbReference type="Pfam" id="PF20340">
    <property type="entry name" value="DUF6635"/>
    <property type="match status" value="2"/>
</dbReference>
<keyword evidence="1" id="KW-1133">Transmembrane helix</keyword>
<feature type="transmembrane region" description="Helical" evidence="1">
    <location>
        <begin position="205"/>
        <end position="227"/>
    </location>
</feature>
<proteinExistence type="predicted"/>
<dbReference type="OrthoDB" id="9342581at2"/>
<dbReference type="Proteomes" id="UP000246077">
    <property type="component" value="Unassembled WGS sequence"/>
</dbReference>
<sequence>MAGALLPLSQVPLSQAAAAGIVDAAIDDYIAGCRRRIPGFVDRHFSLKGSLALHRNAMGWDLARAPANLLLAVPHLGIKAAGLGLGRLGAKTAGARLSGLDLIRRTRVAAAVGGLIERDLLHLAPDADGADGMARALGADPMVDAALRTLALARERRLHDPDFRAALDTALARYVETRVAASEVATALASLGIGAVAFKQVTPGLLSLGPMLAGALAQSAAISTFPLGAGLGGLWHSWFPASAGPALVAGVTGGLFLGVAVLSAFSGLVTDPAQRALGLHQRRLNKLVDGIEHALRRGEGLAFNPRDHYIARLIDLIDIARLAAS</sequence>
<dbReference type="RefSeq" id="WP_109921215.1">
    <property type="nucleotide sequence ID" value="NZ_QGLF01000003.1"/>
</dbReference>
<feature type="transmembrane region" description="Helical" evidence="1">
    <location>
        <begin position="179"/>
        <end position="198"/>
    </location>
</feature>
<dbReference type="EMBL" id="QGLF01000003">
    <property type="protein sequence ID" value="PWR20571.1"/>
    <property type="molecule type" value="Genomic_DNA"/>
</dbReference>
<comment type="caution">
    <text evidence="2">The sequence shown here is derived from an EMBL/GenBank/DDBJ whole genome shotgun (WGS) entry which is preliminary data.</text>
</comment>
<keyword evidence="1" id="KW-0472">Membrane</keyword>
<name>A0A317E1Q5_9PROT</name>
<keyword evidence="3" id="KW-1185">Reference proteome</keyword>
<keyword evidence="1" id="KW-0812">Transmembrane</keyword>
<protein>
    <submittedName>
        <fullName evidence="2">Uncharacterized protein</fullName>
    </submittedName>
</protein>
<dbReference type="AlphaFoldDB" id="A0A317E1Q5"/>
<accession>A0A317E1Q5</accession>
<evidence type="ECO:0000313" key="3">
    <source>
        <dbReference type="Proteomes" id="UP000246077"/>
    </source>
</evidence>
<evidence type="ECO:0000313" key="2">
    <source>
        <dbReference type="EMBL" id="PWR20571.1"/>
    </source>
</evidence>